<evidence type="ECO:0000256" key="6">
    <source>
        <dbReference type="ARBA" id="ARBA00022989"/>
    </source>
</evidence>
<protein>
    <submittedName>
        <fullName evidence="9">Na(+)/H(+) antiporter subunit F1</fullName>
    </submittedName>
</protein>
<evidence type="ECO:0000256" key="2">
    <source>
        <dbReference type="ARBA" id="ARBA00009212"/>
    </source>
</evidence>
<evidence type="ECO:0000313" key="9">
    <source>
        <dbReference type="EMBL" id="POM24020.1"/>
    </source>
</evidence>
<dbReference type="RefSeq" id="WP_205648107.1">
    <property type="nucleotide sequence ID" value="NZ_MTBP01000002.1"/>
</dbReference>
<accession>A0A2P4UG55</accession>
<keyword evidence="10" id="KW-1185">Reference proteome</keyword>
<dbReference type="PANTHER" id="PTHR34702:SF1">
    <property type="entry name" value="NA(+)_H(+) ANTIPORTER SUBUNIT F"/>
    <property type="match status" value="1"/>
</dbReference>
<dbReference type="AlphaFoldDB" id="A0A2P4UG55"/>
<dbReference type="GO" id="GO:0005886">
    <property type="term" value="C:plasma membrane"/>
    <property type="evidence" value="ECO:0007669"/>
    <property type="project" value="UniProtKB-SubCell"/>
</dbReference>
<keyword evidence="5 8" id="KW-0812">Transmembrane</keyword>
<dbReference type="GO" id="GO:0015385">
    <property type="term" value="F:sodium:proton antiporter activity"/>
    <property type="evidence" value="ECO:0007669"/>
    <property type="project" value="TreeGrafter"/>
</dbReference>
<evidence type="ECO:0000256" key="5">
    <source>
        <dbReference type="ARBA" id="ARBA00022692"/>
    </source>
</evidence>
<dbReference type="InterPro" id="IPR007208">
    <property type="entry name" value="MrpF/PhaF-like"/>
</dbReference>
<feature type="transmembrane region" description="Helical" evidence="8">
    <location>
        <begin position="36"/>
        <end position="54"/>
    </location>
</feature>
<keyword evidence="7 8" id="KW-0472">Membrane</keyword>
<evidence type="ECO:0000256" key="4">
    <source>
        <dbReference type="ARBA" id="ARBA00022475"/>
    </source>
</evidence>
<dbReference type="EMBL" id="MTBP01000002">
    <property type="protein sequence ID" value="POM24020.1"/>
    <property type="molecule type" value="Genomic_DNA"/>
</dbReference>
<feature type="transmembrane region" description="Helical" evidence="8">
    <location>
        <begin position="6"/>
        <end position="24"/>
    </location>
</feature>
<evidence type="ECO:0000256" key="7">
    <source>
        <dbReference type="ARBA" id="ARBA00023136"/>
    </source>
</evidence>
<dbReference type="PANTHER" id="PTHR34702">
    <property type="entry name" value="NA(+)/H(+) ANTIPORTER SUBUNIT F1"/>
    <property type="match status" value="1"/>
</dbReference>
<comment type="caution">
    <text evidence="9">The sequence shown here is derived from an EMBL/GenBank/DDBJ whole genome shotgun (WGS) entry which is preliminary data.</text>
</comment>
<evidence type="ECO:0000256" key="1">
    <source>
        <dbReference type="ARBA" id="ARBA00004651"/>
    </source>
</evidence>
<proteinExistence type="inferred from homology"/>
<evidence type="ECO:0000256" key="3">
    <source>
        <dbReference type="ARBA" id="ARBA00022448"/>
    </source>
</evidence>
<gene>
    <name evidence="9" type="primary">mnhF1</name>
    <name evidence="9" type="ORF">BTM25_26470</name>
</gene>
<comment type="similarity">
    <text evidence="2">Belongs to the CPA3 antiporters (TC 2.A.63) subunit F family.</text>
</comment>
<evidence type="ECO:0000313" key="10">
    <source>
        <dbReference type="Proteomes" id="UP000242367"/>
    </source>
</evidence>
<dbReference type="Pfam" id="PF04066">
    <property type="entry name" value="MrpF_PhaF"/>
    <property type="match status" value="1"/>
</dbReference>
<keyword evidence="3" id="KW-0813">Transport</keyword>
<comment type="subcellular location">
    <subcellularLocation>
        <location evidence="1">Cell membrane</location>
        <topology evidence="1">Multi-pass membrane protein</topology>
    </subcellularLocation>
</comment>
<keyword evidence="6 8" id="KW-1133">Transmembrane helix</keyword>
<keyword evidence="4" id="KW-1003">Cell membrane</keyword>
<sequence length="91" mass="9554">MTVVYGIVAAGHAIAALLVGARLVRGPSMLDRAVALDVLVAVIMAGLGLRAIVADEPWELVPMLVVSLVGFTGSAAFARFMLYRDDEVADQ</sequence>
<name>A0A2P4UG55_9ACTN</name>
<feature type="transmembrane region" description="Helical" evidence="8">
    <location>
        <begin position="60"/>
        <end position="82"/>
    </location>
</feature>
<organism evidence="9 10">
    <name type="scientific">Actinomadura rubteroloni</name>
    <dbReference type="NCBI Taxonomy" id="1926885"/>
    <lineage>
        <taxon>Bacteria</taxon>
        <taxon>Bacillati</taxon>
        <taxon>Actinomycetota</taxon>
        <taxon>Actinomycetes</taxon>
        <taxon>Streptosporangiales</taxon>
        <taxon>Thermomonosporaceae</taxon>
        <taxon>Actinomadura</taxon>
    </lineage>
</organism>
<evidence type="ECO:0000256" key="8">
    <source>
        <dbReference type="SAM" id="Phobius"/>
    </source>
</evidence>
<dbReference type="Proteomes" id="UP000242367">
    <property type="component" value="Unassembled WGS sequence"/>
</dbReference>
<reference evidence="9 10" key="1">
    <citation type="journal article" date="2017" name="Chemistry">
        <title>Isolation, Biosynthesis and Chemical Modifications of Rubterolones A-F: Rare Tropolone Alkaloids from Actinomadura sp. 5-2.</title>
        <authorList>
            <person name="Guo H."/>
            <person name="Benndorf R."/>
            <person name="Leichnitz D."/>
            <person name="Klassen J.L."/>
            <person name="Vollmers J."/>
            <person name="Gorls H."/>
            <person name="Steinacker M."/>
            <person name="Weigel C."/>
            <person name="Dahse H.M."/>
            <person name="Kaster A.K."/>
            <person name="de Beer Z.W."/>
            <person name="Poulsen M."/>
            <person name="Beemelmanns C."/>
        </authorList>
    </citation>
    <scope>NUCLEOTIDE SEQUENCE [LARGE SCALE GENOMIC DNA]</scope>
    <source>
        <strain evidence="9 10">5-2</strain>
    </source>
</reference>